<dbReference type="SUPFAM" id="SSF53822">
    <property type="entry name" value="Periplasmic binding protein-like I"/>
    <property type="match status" value="1"/>
</dbReference>
<dbReference type="Gene3D" id="1.10.260.40">
    <property type="entry name" value="lambda repressor-like DNA-binding domains"/>
    <property type="match status" value="1"/>
</dbReference>
<sequence length="338" mass="36113">MRKPTISDLARAAGVSVTTVSHAFSGRRHVDPETRDRIQRLADQLGYHPSSTARALRSGRTGIIALASSMPFAVAAGPSRLGFLMEIAASAAMSALTRDLALCLIPPHPSAQSYSAASFDGVILVEPMRNDPLVAHFEARKTPIVSIGTVAGRPDIPAVDIRSRQTAEMLLDHLAGQDCRQVAALIGAGSRTSQIESIEAYEAFAARQQIRPRLLLLDEEEAEETAYGQMCDLLHSDPEIDGIFAAIDAFATGAVRAARQRGRAIPQSLRIVTRYDGLRAKLSQPPLTAVDLHLPAVAEKAVTLLLNQIDGHKGAEMADLPELVARASSLTPGADDRP</sequence>
<evidence type="ECO:0000259" key="5">
    <source>
        <dbReference type="PROSITE" id="PS50932"/>
    </source>
</evidence>
<dbReference type="PANTHER" id="PTHR30146:SF151">
    <property type="entry name" value="HTH-TYPE TRANSCRIPTIONAL REPRESSOR CYTR"/>
    <property type="match status" value="1"/>
</dbReference>
<keyword evidence="7" id="KW-1185">Reference proteome</keyword>
<dbReference type="AlphaFoldDB" id="A0A1G8TSV2"/>
<dbReference type="STRING" id="555512.SAMN04487993_103219"/>
<keyword evidence="1" id="KW-0678">Repressor</keyword>
<evidence type="ECO:0000256" key="1">
    <source>
        <dbReference type="ARBA" id="ARBA00022491"/>
    </source>
</evidence>
<dbReference type="SUPFAM" id="SSF47413">
    <property type="entry name" value="lambda repressor-like DNA-binding domains"/>
    <property type="match status" value="1"/>
</dbReference>
<dbReference type="PANTHER" id="PTHR30146">
    <property type="entry name" value="LACI-RELATED TRANSCRIPTIONAL REPRESSOR"/>
    <property type="match status" value="1"/>
</dbReference>
<proteinExistence type="predicted"/>
<feature type="domain" description="HTH lacI-type" evidence="5">
    <location>
        <begin position="4"/>
        <end position="58"/>
    </location>
</feature>
<gene>
    <name evidence="6" type="ORF">SAMN04487993_103219</name>
</gene>
<dbReference type="Gene3D" id="3.40.50.2300">
    <property type="match status" value="2"/>
</dbReference>
<dbReference type="Proteomes" id="UP000199093">
    <property type="component" value="Unassembled WGS sequence"/>
</dbReference>
<dbReference type="GO" id="GO:0000976">
    <property type="term" value="F:transcription cis-regulatory region binding"/>
    <property type="evidence" value="ECO:0007669"/>
    <property type="project" value="TreeGrafter"/>
</dbReference>
<dbReference type="Pfam" id="PF00356">
    <property type="entry name" value="LacI"/>
    <property type="match status" value="1"/>
</dbReference>
<name>A0A1G8TSV2_9RHOB</name>
<dbReference type="OrthoDB" id="234496at2"/>
<evidence type="ECO:0000313" key="6">
    <source>
        <dbReference type="EMBL" id="SDJ44621.1"/>
    </source>
</evidence>
<evidence type="ECO:0000313" key="7">
    <source>
        <dbReference type="Proteomes" id="UP000199093"/>
    </source>
</evidence>
<keyword evidence="3" id="KW-0238">DNA-binding</keyword>
<evidence type="ECO:0000256" key="3">
    <source>
        <dbReference type="ARBA" id="ARBA00023125"/>
    </source>
</evidence>
<reference evidence="6 7" key="1">
    <citation type="submission" date="2016-10" db="EMBL/GenBank/DDBJ databases">
        <authorList>
            <person name="de Groot N.N."/>
        </authorList>
    </citation>
    <scope>NUCLEOTIDE SEQUENCE [LARGE SCALE GENOMIC DNA]</scope>
    <source>
        <strain evidence="6 7">DSM 26424</strain>
    </source>
</reference>
<evidence type="ECO:0000256" key="2">
    <source>
        <dbReference type="ARBA" id="ARBA00023015"/>
    </source>
</evidence>
<dbReference type="InterPro" id="IPR028082">
    <property type="entry name" value="Peripla_BP_I"/>
</dbReference>
<accession>A0A1G8TSV2</accession>
<dbReference type="SMART" id="SM00354">
    <property type="entry name" value="HTH_LACI"/>
    <property type="match status" value="1"/>
</dbReference>
<keyword evidence="2" id="KW-0805">Transcription regulation</keyword>
<keyword evidence="4" id="KW-0804">Transcription</keyword>
<dbReference type="InterPro" id="IPR010982">
    <property type="entry name" value="Lambda_DNA-bd_dom_sf"/>
</dbReference>
<dbReference type="InterPro" id="IPR000843">
    <property type="entry name" value="HTH_LacI"/>
</dbReference>
<organism evidence="6 7">
    <name type="scientific">Salipiger marinus</name>
    <dbReference type="NCBI Taxonomy" id="555512"/>
    <lineage>
        <taxon>Bacteria</taxon>
        <taxon>Pseudomonadati</taxon>
        <taxon>Pseudomonadota</taxon>
        <taxon>Alphaproteobacteria</taxon>
        <taxon>Rhodobacterales</taxon>
        <taxon>Roseobacteraceae</taxon>
        <taxon>Salipiger</taxon>
    </lineage>
</organism>
<protein>
    <submittedName>
        <fullName evidence="6">Transcriptional regulator, LacI family</fullName>
    </submittedName>
</protein>
<dbReference type="EMBL" id="FNEJ01000032">
    <property type="protein sequence ID" value="SDJ44621.1"/>
    <property type="molecule type" value="Genomic_DNA"/>
</dbReference>
<evidence type="ECO:0000256" key="4">
    <source>
        <dbReference type="ARBA" id="ARBA00023163"/>
    </source>
</evidence>
<dbReference type="PROSITE" id="PS50932">
    <property type="entry name" value="HTH_LACI_2"/>
    <property type="match status" value="1"/>
</dbReference>
<dbReference type="CDD" id="cd01392">
    <property type="entry name" value="HTH_LacI"/>
    <property type="match status" value="1"/>
</dbReference>
<dbReference type="Pfam" id="PF13377">
    <property type="entry name" value="Peripla_BP_3"/>
    <property type="match status" value="1"/>
</dbReference>
<dbReference type="RefSeq" id="WP_089851801.1">
    <property type="nucleotide sequence ID" value="NZ_FNEJ01000032.1"/>
</dbReference>
<dbReference type="InterPro" id="IPR046335">
    <property type="entry name" value="LacI/GalR-like_sensor"/>
</dbReference>
<dbReference type="GO" id="GO:0003700">
    <property type="term" value="F:DNA-binding transcription factor activity"/>
    <property type="evidence" value="ECO:0007669"/>
    <property type="project" value="TreeGrafter"/>
</dbReference>